<dbReference type="Pfam" id="PF00903">
    <property type="entry name" value="Glyoxalase"/>
    <property type="match status" value="1"/>
</dbReference>
<reference evidence="2 3" key="1">
    <citation type="submission" date="2018-11" db="EMBL/GenBank/DDBJ databases">
        <title>The genome of Variovorax sp T529.</title>
        <authorList>
            <person name="Gao J."/>
        </authorList>
    </citation>
    <scope>NUCLEOTIDE SEQUENCE [LARGE SCALE GENOMIC DNA]</scope>
    <source>
        <strain evidence="2 3">T529</strain>
    </source>
</reference>
<gene>
    <name evidence="2" type="ORF">EH244_20380</name>
</gene>
<dbReference type="EMBL" id="RQXU01000012">
    <property type="protein sequence ID" value="RRH86557.1"/>
    <property type="molecule type" value="Genomic_DNA"/>
</dbReference>
<accession>A0A3P3EJQ5</accession>
<dbReference type="Gene3D" id="3.10.180.10">
    <property type="entry name" value="2,3-Dihydroxybiphenyl 1,2-Dioxygenase, domain 1"/>
    <property type="match status" value="1"/>
</dbReference>
<dbReference type="AlphaFoldDB" id="A0A3P3EJQ5"/>
<dbReference type="CDD" id="cd06587">
    <property type="entry name" value="VOC"/>
    <property type="match status" value="1"/>
</dbReference>
<evidence type="ECO:0000259" key="1">
    <source>
        <dbReference type="Pfam" id="PF00903"/>
    </source>
</evidence>
<protein>
    <submittedName>
        <fullName evidence="2">VOC family protein</fullName>
    </submittedName>
</protein>
<sequence length="135" mass="15085">MEPHRRGLSYPAPRLPHSKEKLMSLTLLLRCHDLAQTERFYVDVLGFTAVHSAEGTLTVEKQGGKLIFTQQDLWQSPPTCSGTFYFAVADAAAYYAAVKDKASIAWPLQQMPYGSSEFAVVDCNGYHLAFRQQQA</sequence>
<organism evidence="2 3">
    <name type="scientific">Variovorax beijingensis</name>
    <dbReference type="NCBI Taxonomy" id="2496117"/>
    <lineage>
        <taxon>Bacteria</taxon>
        <taxon>Pseudomonadati</taxon>
        <taxon>Pseudomonadota</taxon>
        <taxon>Betaproteobacteria</taxon>
        <taxon>Burkholderiales</taxon>
        <taxon>Comamonadaceae</taxon>
        <taxon>Variovorax</taxon>
    </lineage>
</organism>
<evidence type="ECO:0000313" key="3">
    <source>
        <dbReference type="Proteomes" id="UP000271590"/>
    </source>
</evidence>
<comment type="caution">
    <text evidence="2">The sequence shown here is derived from an EMBL/GenBank/DDBJ whole genome shotgun (WGS) entry which is preliminary data.</text>
</comment>
<dbReference type="InterPro" id="IPR004360">
    <property type="entry name" value="Glyas_Fos-R_dOase_dom"/>
</dbReference>
<dbReference type="SUPFAM" id="SSF54593">
    <property type="entry name" value="Glyoxalase/Bleomycin resistance protein/Dihydroxybiphenyl dioxygenase"/>
    <property type="match status" value="1"/>
</dbReference>
<proteinExistence type="predicted"/>
<dbReference type="Proteomes" id="UP000271590">
    <property type="component" value="Unassembled WGS sequence"/>
</dbReference>
<evidence type="ECO:0000313" key="2">
    <source>
        <dbReference type="EMBL" id="RRH86557.1"/>
    </source>
</evidence>
<dbReference type="InterPro" id="IPR029068">
    <property type="entry name" value="Glyas_Bleomycin-R_OHBP_Dase"/>
</dbReference>
<name>A0A3P3EJQ5_9BURK</name>
<feature type="domain" description="Glyoxalase/fosfomycin resistance/dioxygenase" evidence="1">
    <location>
        <begin position="27"/>
        <end position="129"/>
    </location>
</feature>